<accession>A0ABV7L959</accession>
<keyword evidence="2" id="KW-1185">Reference proteome</keyword>
<evidence type="ECO:0000313" key="1">
    <source>
        <dbReference type="EMBL" id="MFC3230893.1"/>
    </source>
</evidence>
<name>A0ABV7L959_9PROT</name>
<proteinExistence type="predicted"/>
<dbReference type="Gene3D" id="1.10.10.1150">
    <property type="entry name" value="Coenzyme PQQ synthesis protein D (PqqD)"/>
    <property type="match status" value="1"/>
</dbReference>
<sequence length="99" mass="10888">MMTADTYARRPDLAATEVEQELFLIVPEGQEIVHLDRMAAALWRLLSEPMTLNGIVDTFAAAFPETPVAQLRADVLTALGELEEQRVIAVERIGRGGPL</sequence>
<comment type="caution">
    <text evidence="1">The sequence shown here is derived from an EMBL/GenBank/DDBJ whole genome shotgun (WGS) entry which is preliminary data.</text>
</comment>
<dbReference type="Proteomes" id="UP001595528">
    <property type="component" value="Unassembled WGS sequence"/>
</dbReference>
<dbReference type="RefSeq" id="WP_379906356.1">
    <property type="nucleotide sequence ID" value="NZ_JBHRTR010000050.1"/>
</dbReference>
<dbReference type="InterPro" id="IPR008792">
    <property type="entry name" value="PQQD"/>
</dbReference>
<dbReference type="InterPro" id="IPR041881">
    <property type="entry name" value="PqqD_sf"/>
</dbReference>
<gene>
    <name evidence="1" type="ORF">ACFOGJ_26850</name>
</gene>
<evidence type="ECO:0000313" key="2">
    <source>
        <dbReference type="Proteomes" id="UP001595528"/>
    </source>
</evidence>
<dbReference type="Pfam" id="PF05402">
    <property type="entry name" value="PqqD"/>
    <property type="match status" value="1"/>
</dbReference>
<organism evidence="1 2">
    <name type="scientific">Marinibaculum pumilum</name>
    <dbReference type="NCBI Taxonomy" id="1766165"/>
    <lineage>
        <taxon>Bacteria</taxon>
        <taxon>Pseudomonadati</taxon>
        <taxon>Pseudomonadota</taxon>
        <taxon>Alphaproteobacteria</taxon>
        <taxon>Rhodospirillales</taxon>
        <taxon>Rhodospirillaceae</taxon>
        <taxon>Marinibaculum</taxon>
    </lineage>
</organism>
<protein>
    <submittedName>
        <fullName evidence="1">PqqD family protein</fullName>
    </submittedName>
</protein>
<dbReference type="EMBL" id="JBHRTR010000050">
    <property type="protein sequence ID" value="MFC3230893.1"/>
    <property type="molecule type" value="Genomic_DNA"/>
</dbReference>
<reference evidence="2" key="1">
    <citation type="journal article" date="2019" name="Int. J. Syst. Evol. Microbiol.">
        <title>The Global Catalogue of Microorganisms (GCM) 10K type strain sequencing project: providing services to taxonomists for standard genome sequencing and annotation.</title>
        <authorList>
            <consortium name="The Broad Institute Genomics Platform"/>
            <consortium name="The Broad Institute Genome Sequencing Center for Infectious Disease"/>
            <person name="Wu L."/>
            <person name="Ma J."/>
        </authorList>
    </citation>
    <scope>NUCLEOTIDE SEQUENCE [LARGE SCALE GENOMIC DNA]</scope>
    <source>
        <strain evidence="2">KCTC 42964</strain>
    </source>
</reference>